<organism evidence="8 9">
    <name type="scientific">Methyloradius palustris</name>
    <dbReference type="NCBI Taxonomy" id="2778876"/>
    <lineage>
        <taxon>Bacteria</taxon>
        <taxon>Pseudomonadati</taxon>
        <taxon>Pseudomonadota</taxon>
        <taxon>Betaproteobacteria</taxon>
        <taxon>Nitrosomonadales</taxon>
        <taxon>Methylophilaceae</taxon>
        <taxon>Methyloradius</taxon>
    </lineage>
</organism>
<dbReference type="PANTHER" id="PTHR12592:SF0">
    <property type="entry name" value="ATP-DEPENDENT (S)-NAD(P)H-HYDRATE DEHYDRATASE"/>
    <property type="match status" value="1"/>
</dbReference>
<comment type="similarity">
    <text evidence="6">Belongs to the NnrD/CARKD family.</text>
</comment>
<dbReference type="CDD" id="cd01171">
    <property type="entry name" value="YXKO-related"/>
    <property type="match status" value="1"/>
</dbReference>
<comment type="catalytic activity">
    <reaction evidence="6">
        <text>(6S)-NADPHX + ADP = AMP + phosphate + NADPH + H(+)</text>
        <dbReference type="Rhea" id="RHEA:32235"/>
        <dbReference type="ChEBI" id="CHEBI:15378"/>
        <dbReference type="ChEBI" id="CHEBI:43474"/>
        <dbReference type="ChEBI" id="CHEBI:57783"/>
        <dbReference type="ChEBI" id="CHEBI:64076"/>
        <dbReference type="ChEBI" id="CHEBI:456215"/>
        <dbReference type="ChEBI" id="CHEBI:456216"/>
        <dbReference type="EC" id="4.2.1.136"/>
    </reaction>
</comment>
<dbReference type="InterPro" id="IPR017953">
    <property type="entry name" value="Carbohydrate_kinase_pred_CS"/>
</dbReference>
<dbReference type="EMBL" id="AP024110">
    <property type="protein sequence ID" value="BCM24547.1"/>
    <property type="molecule type" value="Genomic_DNA"/>
</dbReference>
<keyword evidence="3 6" id="KW-0521">NADP</keyword>
<feature type="domain" description="YjeF C-terminal" evidence="7">
    <location>
        <begin position="4"/>
        <end position="281"/>
    </location>
</feature>
<keyword evidence="2 6" id="KW-0067">ATP-binding</keyword>
<comment type="catalytic activity">
    <reaction evidence="6">
        <text>(6S)-NADHX + ADP = AMP + phosphate + NADH + H(+)</text>
        <dbReference type="Rhea" id="RHEA:32223"/>
        <dbReference type="ChEBI" id="CHEBI:15378"/>
        <dbReference type="ChEBI" id="CHEBI:43474"/>
        <dbReference type="ChEBI" id="CHEBI:57945"/>
        <dbReference type="ChEBI" id="CHEBI:64074"/>
        <dbReference type="ChEBI" id="CHEBI:456215"/>
        <dbReference type="ChEBI" id="CHEBI:456216"/>
        <dbReference type="EC" id="4.2.1.136"/>
    </reaction>
</comment>
<dbReference type="SUPFAM" id="SSF53613">
    <property type="entry name" value="Ribokinase-like"/>
    <property type="match status" value="1"/>
</dbReference>
<evidence type="ECO:0000256" key="6">
    <source>
        <dbReference type="HAMAP-Rule" id="MF_01965"/>
    </source>
</evidence>
<keyword evidence="1 6" id="KW-0547">Nucleotide-binding</keyword>
<accession>A0A8D5G7F8</accession>
<evidence type="ECO:0000313" key="9">
    <source>
        <dbReference type="Proteomes" id="UP000826722"/>
    </source>
</evidence>
<evidence type="ECO:0000256" key="2">
    <source>
        <dbReference type="ARBA" id="ARBA00022840"/>
    </source>
</evidence>
<dbReference type="KEGG" id="mpau:ZMTM_08060"/>
<dbReference type="InterPro" id="IPR000631">
    <property type="entry name" value="CARKD"/>
</dbReference>
<dbReference type="InterPro" id="IPR029056">
    <property type="entry name" value="Ribokinase-like"/>
</dbReference>
<dbReference type="GO" id="GO:0052856">
    <property type="term" value="F:NAD(P)HX epimerase activity"/>
    <property type="evidence" value="ECO:0007669"/>
    <property type="project" value="TreeGrafter"/>
</dbReference>
<evidence type="ECO:0000256" key="5">
    <source>
        <dbReference type="ARBA" id="ARBA00023239"/>
    </source>
</evidence>
<dbReference type="RefSeq" id="WP_221765067.1">
    <property type="nucleotide sequence ID" value="NZ_AP024110.1"/>
</dbReference>
<dbReference type="HAMAP" id="MF_01965">
    <property type="entry name" value="NADHX_dehydratase"/>
    <property type="match status" value="1"/>
</dbReference>
<evidence type="ECO:0000313" key="8">
    <source>
        <dbReference type="EMBL" id="BCM24547.1"/>
    </source>
</evidence>
<reference evidence="8" key="1">
    <citation type="journal article" date="2021" name="Arch. Microbiol.">
        <title>Methyloradius palustris gen. nov., sp. nov., a methanol-oxidizing bacterium isolated from snow.</title>
        <authorList>
            <person name="Miyadera T."/>
            <person name="Kojima H."/>
            <person name="Fukui M."/>
        </authorList>
    </citation>
    <scope>NUCLEOTIDE SEQUENCE</scope>
    <source>
        <strain evidence="8">Zm11</strain>
    </source>
</reference>
<gene>
    <name evidence="6" type="primary">nnrD</name>
    <name evidence="8" type="ORF">ZMTM_08060</name>
</gene>
<comment type="cofactor">
    <cofactor evidence="6">
        <name>Mg(2+)</name>
        <dbReference type="ChEBI" id="CHEBI:18420"/>
    </cofactor>
</comment>
<comment type="function">
    <text evidence="6">Catalyzes the dehydration of the S-form of NAD(P)HX at the expense of ADP, which is converted to AMP. Together with NAD(P)HX epimerase, which catalyzes the epimerization of the S- and R-forms, the enzyme allows the repair of both epimers of NAD(P)HX, a damaged form of NAD(P)H that is a result of enzymatic or heat-dependent hydration.</text>
</comment>
<sequence length="300" mass="30966">MNAINALPLLGRLKRKPDSHKGDYGKVLIIGGAAGMVGAPLLSGQAALHSGAGWVVIAFLSTNAPAVMQAQPEMMLRHVETIDFGDINPDVIAIGPGMGTSEQAKALLAQVFLMDVPLVIDADALNLLAADYALIGLLQKRKAPSVLTPHPGEAGRLLQLSNQAIQADRIASINALVKMTKAICVLKGSGSLVASPEHAPEICSAGNPGMATAGMGDVLTGVIAALIGQGVRNSLNVWDATRLAVLLHAMAADSLVNKGIGPIGLTALEVAYEVRQLVNHYAENASSTDTDGLAFLLDSP</sequence>
<dbReference type="GO" id="GO:0052855">
    <property type="term" value="F:ADP-dependent NAD(P)H-hydrate dehydratase activity"/>
    <property type="evidence" value="ECO:0007669"/>
    <property type="project" value="UniProtKB-UniRule"/>
</dbReference>
<evidence type="ECO:0000256" key="1">
    <source>
        <dbReference type="ARBA" id="ARBA00022741"/>
    </source>
</evidence>
<feature type="binding site" evidence="6">
    <location>
        <position position="217"/>
    </location>
    <ligand>
        <name>(6S)-NADPHX</name>
        <dbReference type="ChEBI" id="CHEBI:64076"/>
    </ligand>
</feature>
<dbReference type="PANTHER" id="PTHR12592">
    <property type="entry name" value="ATP-DEPENDENT (S)-NAD(P)H-HYDRATE DEHYDRATASE FAMILY MEMBER"/>
    <property type="match status" value="1"/>
</dbReference>
<dbReference type="EC" id="4.2.1.136" evidence="6"/>
<keyword evidence="5 6" id="KW-0456">Lyase</keyword>
<dbReference type="GO" id="GO:0046496">
    <property type="term" value="P:nicotinamide nucleotide metabolic process"/>
    <property type="evidence" value="ECO:0007669"/>
    <property type="project" value="UniProtKB-UniRule"/>
</dbReference>
<evidence type="ECO:0000259" key="7">
    <source>
        <dbReference type="PROSITE" id="PS51383"/>
    </source>
</evidence>
<feature type="binding site" evidence="6">
    <location>
        <position position="39"/>
    </location>
    <ligand>
        <name>(6S)-NADPHX</name>
        <dbReference type="ChEBI" id="CHEBI:64076"/>
    </ligand>
</feature>
<dbReference type="GO" id="GO:0110051">
    <property type="term" value="P:metabolite repair"/>
    <property type="evidence" value="ECO:0007669"/>
    <property type="project" value="TreeGrafter"/>
</dbReference>
<dbReference type="PROSITE" id="PS01050">
    <property type="entry name" value="YJEF_C_2"/>
    <property type="match status" value="1"/>
</dbReference>
<feature type="binding site" evidence="6">
    <location>
        <position position="216"/>
    </location>
    <ligand>
        <name>AMP</name>
        <dbReference type="ChEBI" id="CHEBI:456215"/>
    </ligand>
</feature>
<name>A0A8D5G7F8_9PROT</name>
<dbReference type="AlphaFoldDB" id="A0A8D5G7F8"/>
<feature type="binding site" evidence="6">
    <location>
        <position position="97"/>
    </location>
    <ligand>
        <name>(6S)-NADPHX</name>
        <dbReference type="ChEBI" id="CHEBI:64076"/>
    </ligand>
</feature>
<dbReference type="Proteomes" id="UP000826722">
    <property type="component" value="Chromosome"/>
</dbReference>
<feature type="binding site" evidence="6">
    <location>
        <position position="150"/>
    </location>
    <ligand>
        <name>(6S)-NADPHX</name>
        <dbReference type="ChEBI" id="CHEBI:64076"/>
    </ligand>
</feature>
<dbReference type="Pfam" id="PF01256">
    <property type="entry name" value="Carb_kinase"/>
    <property type="match status" value="1"/>
</dbReference>
<protein>
    <recommendedName>
        <fullName evidence="6">ADP-dependent (S)-NAD(P)H-hydrate dehydratase</fullName>
        <ecNumber evidence="6">4.2.1.136</ecNumber>
    </recommendedName>
    <alternativeName>
        <fullName evidence="6">ADP-dependent NAD(P)HX dehydratase</fullName>
    </alternativeName>
</protein>
<feature type="binding site" evidence="6">
    <location>
        <begin position="187"/>
        <end position="191"/>
    </location>
    <ligand>
        <name>AMP</name>
        <dbReference type="ChEBI" id="CHEBI:456215"/>
    </ligand>
</feature>
<evidence type="ECO:0000256" key="4">
    <source>
        <dbReference type="ARBA" id="ARBA00023027"/>
    </source>
</evidence>
<dbReference type="NCBIfam" id="TIGR00196">
    <property type="entry name" value="yjeF_cterm"/>
    <property type="match status" value="1"/>
</dbReference>
<keyword evidence="9" id="KW-1185">Reference proteome</keyword>
<comment type="subunit">
    <text evidence="6">Homotetramer.</text>
</comment>
<dbReference type="GO" id="GO:0005524">
    <property type="term" value="F:ATP binding"/>
    <property type="evidence" value="ECO:0007669"/>
    <property type="project" value="UniProtKB-KW"/>
</dbReference>
<keyword evidence="4 6" id="KW-0520">NAD</keyword>
<dbReference type="Gene3D" id="3.40.1190.20">
    <property type="match status" value="1"/>
</dbReference>
<dbReference type="PROSITE" id="PS51383">
    <property type="entry name" value="YJEF_C_3"/>
    <property type="match status" value="1"/>
</dbReference>
<evidence type="ECO:0000256" key="3">
    <source>
        <dbReference type="ARBA" id="ARBA00022857"/>
    </source>
</evidence>
<proteinExistence type="inferred from homology"/>